<dbReference type="EMBL" id="CP045704">
    <property type="protein sequence ID" value="QNE83013.1"/>
    <property type="molecule type" value="Genomic_DNA"/>
</dbReference>
<dbReference type="InterPro" id="IPR000064">
    <property type="entry name" value="NLP_P60_dom"/>
</dbReference>
<evidence type="ECO:0000313" key="8">
    <source>
        <dbReference type="Proteomes" id="UP000515764"/>
    </source>
</evidence>
<dbReference type="NCBIfam" id="NF038080">
    <property type="entry name" value="PG_bind_siph"/>
    <property type="match status" value="2"/>
</dbReference>
<dbReference type="InterPro" id="IPR038765">
    <property type="entry name" value="Papain-like_cys_pep_sf"/>
</dbReference>
<feature type="region of interest" description="Disordered" evidence="5">
    <location>
        <begin position="91"/>
        <end position="142"/>
    </location>
</feature>
<dbReference type="Proteomes" id="UP000515764">
    <property type="component" value="Chromosome"/>
</dbReference>
<evidence type="ECO:0000256" key="5">
    <source>
        <dbReference type="SAM" id="MobiDB-lite"/>
    </source>
</evidence>
<feature type="region of interest" description="Disordered" evidence="5">
    <location>
        <begin position="276"/>
        <end position="465"/>
    </location>
</feature>
<evidence type="ECO:0000256" key="2">
    <source>
        <dbReference type="ARBA" id="ARBA00022670"/>
    </source>
</evidence>
<evidence type="ECO:0000256" key="4">
    <source>
        <dbReference type="ARBA" id="ARBA00022807"/>
    </source>
</evidence>
<dbReference type="Pfam" id="PF00877">
    <property type="entry name" value="NLPC_P60"/>
    <property type="match status" value="1"/>
</dbReference>
<evidence type="ECO:0000256" key="1">
    <source>
        <dbReference type="ARBA" id="ARBA00007074"/>
    </source>
</evidence>
<dbReference type="SUPFAM" id="SSF54001">
    <property type="entry name" value="Cysteine proteinases"/>
    <property type="match status" value="1"/>
</dbReference>
<protein>
    <recommendedName>
        <fullName evidence="6">NlpC/P60 domain-containing protein</fullName>
    </recommendedName>
</protein>
<dbReference type="Gene3D" id="3.90.1720.10">
    <property type="entry name" value="endopeptidase domain like (from Nostoc punctiforme)"/>
    <property type="match status" value="1"/>
</dbReference>
<keyword evidence="8" id="KW-1185">Reference proteome</keyword>
<keyword evidence="3" id="KW-0378">Hydrolase</keyword>
<organism evidence="7 8">
    <name type="scientific">Streptomyces rutgersensis</name>
    <dbReference type="NCBI Taxonomy" id="53451"/>
    <lineage>
        <taxon>Bacteria</taxon>
        <taxon>Bacillati</taxon>
        <taxon>Actinomycetota</taxon>
        <taxon>Actinomycetes</taxon>
        <taxon>Kitasatosporales</taxon>
        <taxon>Streptomycetaceae</taxon>
        <taxon>Streptomyces</taxon>
        <taxon>Streptomyces diastaticus group</taxon>
    </lineage>
</organism>
<name>A0ABX6RSK0_9ACTN</name>
<evidence type="ECO:0000313" key="7">
    <source>
        <dbReference type="EMBL" id="QNE83013.1"/>
    </source>
</evidence>
<evidence type="ECO:0000256" key="3">
    <source>
        <dbReference type="ARBA" id="ARBA00022801"/>
    </source>
</evidence>
<dbReference type="InterPro" id="IPR047763">
    <property type="entry name" value="PG_bind_dom_phiBT1-type"/>
</dbReference>
<feature type="compositionally biased region" description="Pro residues" evidence="5">
    <location>
        <begin position="96"/>
        <end position="106"/>
    </location>
</feature>
<comment type="similarity">
    <text evidence="1">Belongs to the peptidase C40 family.</text>
</comment>
<feature type="domain" description="NlpC/P60" evidence="6">
    <location>
        <begin position="159"/>
        <end position="229"/>
    </location>
</feature>
<proteinExistence type="inferred from homology"/>
<reference evidence="8" key="1">
    <citation type="submission" date="2019-10" db="EMBL/GenBank/DDBJ databases">
        <title>Antimicrobial potential of Antarctic Bacteria.</title>
        <authorList>
            <person name="Benaud N."/>
            <person name="Edwards R.J."/>
            <person name="Ferrari B.C."/>
        </authorList>
    </citation>
    <scope>NUCLEOTIDE SEQUENCE [LARGE SCALE GENOMIC DNA]</scope>
    <source>
        <strain evidence="8">NBH77</strain>
    </source>
</reference>
<keyword evidence="4" id="KW-0788">Thiol protease</keyword>
<feature type="compositionally biased region" description="Pro residues" evidence="5">
    <location>
        <begin position="123"/>
        <end position="140"/>
    </location>
</feature>
<accession>A0ABX6RSK0</accession>
<evidence type="ECO:0000259" key="6">
    <source>
        <dbReference type="Pfam" id="PF00877"/>
    </source>
</evidence>
<sequence>MRPSPPVEKLTPVQMCVEFITARAGERAAIPFSEEFRPGIECGCTGCVRFRHSGGESPAARRERRRGARGARRALLLAAAAATAACAHLTPALAGEPPPSQGPPPRVTEVAPGSPQGAVAPLYGPPGPTATPLGGPPAPRPTTRAEIIERAEKWTRAKVPYAMDGYWSDGYRQDCSGFVSMAWNLGRSEWTGSLASVAERITKDDLQPGDILLFHNAENPEGGSHVTLFGGWTDSARTRYTAYEQTRPATRRQATPYAYWTNSARFLPYRYRGLAGGGRTDPSGPVRARPGADSSGPGTRNAHVTRLGQRLVARGGGRPHQDGPGPRRPEADRRATQAFQRPEGWRGSQADGLPAPVTWSYPAGGSGEGVAAGKAARPPGPPPSGTVPAHPGAALFRPGQSRPAVERPGWRPVAEGSGRHHRQGPGPRRPEADRRGTADFQRARGRRGKDADGCPGRETWRRLFS</sequence>
<feature type="compositionally biased region" description="Basic and acidic residues" evidence="5">
    <location>
        <begin position="428"/>
        <end position="437"/>
    </location>
</feature>
<gene>
    <name evidence="7" type="ORF">F0345_19420</name>
</gene>
<keyword evidence="2" id="KW-0645">Protease</keyword>
<feature type="compositionally biased region" description="Basic and acidic residues" evidence="5">
    <location>
        <begin position="319"/>
        <end position="335"/>
    </location>
</feature>